<accession>A0A941AQ67</accession>
<evidence type="ECO:0000313" key="1">
    <source>
        <dbReference type="EMBL" id="MBP2704399.1"/>
    </source>
</evidence>
<evidence type="ECO:0000313" key="2">
    <source>
        <dbReference type="Proteomes" id="UP000674234"/>
    </source>
</evidence>
<proteinExistence type="predicted"/>
<name>A0A941AQ67_9ACTN</name>
<keyword evidence="2" id="KW-1185">Reference proteome</keyword>
<gene>
    <name evidence="1" type="ORF">JOL79_11300</name>
</gene>
<organism evidence="1 2">
    <name type="scientific">Microbispora oryzae</name>
    <dbReference type="NCBI Taxonomy" id="2806554"/>
    <lineage>
        <taxon>Bacteria</taxon>
        <taxon>Bacillati</taxon>
        <taxon>Actinomycetota</taxon>
        <taxon>Actinomycetes</taxon>
        <taxon>Streptosporangiales</taxon>
        <taxon>Streptosporangiaceae</taxon>
        <taxon>Microbispora</taxon>
    </lineage>
</organism>
<reference evidence="1" key="1">
    <citation type="submission" date="2021-02" db="EMBL/GenBank/DDBJ databases">
        <title>Draft genome sequence of Microbispora sp. RL4-1S isolated from rice leaves in Thailand.</title>
        <authorList>
            <person name="Muangham S."/>
            <person name="Duangmal K."/>
        </authorList>
    </citation>
    <scope>NUCLEOTIDE SEQUENCE</scope>
    <source>
        <strain evidence="1">RL4-1S</strain>
    </source>
</reference>
<dbReference type="EMBL" id="JAFCNB010000005">
    <property type="protein sequence ID" value="MBP2704399.1"/>
    <property type="molecule type" value="Genomic_DNA"/>
</dbReference>
<protein>
    <submittedName>
        <fullName evidence="1">Uncharacterized protein</fullName>
    </submittedName>
</protein>
<dbReference type="RefSeq" id="WP_210155704.1">
    <property type="nucleotide sequence ID" value="NZ_JAFCNB010000005.1"/>
</dbReference>
<sequence length="108" mass="11173">MATHGPQVAVVNGAAITMHPAAAGDKVSGIKKTTRMTVVNDGDSSVTLTIDPPGTTEYGVANPAKTYTIPATSTFQLLLLPSYRDPADSNLIALSWSATTDVTWAVIG</sequence>
<dbReference type="Proteomes" id="UP000674234">
    <property type="component" value="Unassembled WGS sequence"/>
</dbReference>
<dbReference type="AlphaFoldDB" id="A0A941AQ67"/>
<comment type="caution">
    <text evidence="1">The sequence shown here is derived from an EMBL/GenBank/DDBJ whole genome shotgun (WGS) entry which is preliminary data.</text>
</comment>